<dbReference type="PANTHER" id="PTHR43566">
    <property type="entry name" value="CONSERVED PROTEIN"/>
    <property type="match status" value="1"/>
</dbReference>
<organism evidence="3 4">
    <name type="scientific">Frankia alni (strain DSM 45986 / CECT 9034 / ACN14a)</name>
    <dbReference type="NCBI Taxonomy" id="326424"/>
    <lineage>
        <taxon>Bacteria</taxon>
        <taxon>Bacillati</taxon>
        <taxon>Actinomycetota</taxon>
        <taxon>Actinomycetes</taxon>
        <taxon>Frankiales</taxon>
        <taxon>Frankiaceae</taxon>
        <taxon>Frankia</taxon>
    </lineage>
</organism>
<dbReference type="KEGG" id="fal:FRAAL3336"/>
<dbReference type="InterPro" id="IPR041682">
    <property type="entry name" value="AAA_14"/>
</dbReference>
<dbReference type="eggNOG" id="COG1373">
    <property type="taxonomic scope" value="Bacteria"/>
</dbReference>
<feature type="domain" description="AAA" evidence="1">
    <location>
        <begin position="24"/>
        <end position="141"/>
    </location>
</feature>
<proteinExistence type="predicted"/>
<dbReference type="Pfam" id="PF13173">
    <property type="entry name" value="AAA_14"/>
    <property type="match status" value="1"/>
</dbReference>
<dbReference type="RefSeq" id="WP_011604483.1">
    <property type="nucleotide sequence ID" value="NC_008278.1"/>
</dbReference>
<keyword evidence="4" id="KW-1185">Reference proteome</keyword>
<accession>Q0RKH8</accession>
<name>Q0RKH8_FRAAA</name>
<dbReference type="Proteomes" id="UP000000657">
    <property type="component" value="Chromosome"/>
</dbReference>
<evidence type="ECO:0000259" key="1">
    <source>
        <dbReference type="Pfam" id="PF13173"/>
    </source>
</evidence>
<dbReference type="AlphaFoldDB" id="Q0RKH8"/>
<evidence type="ECO:0000259" key="2">
    <source>
        <dbReference type="Pfam" id="PF13635"/>
    </source>
</evidence>
<dbReference type="EMBL" id="CT573213">
    <property type="protein sequence ID" value="CAJ61980.1"/>
    <property type="molecule type" value="Genomic_DNA"/>
</dbReference>
<evidence type="ECO:0000313" key="3">
    <source>
        <dbReference type="EMBL" id="CAJ61980.1"/>
    </source>
</evidence>
<dbReference type="Pfam" id="PF13635">
    <property type="entry name" value="DUF4143"/>
    <property type="match status" value="1"/>
</dbReference>
<evidence type="ECO:0000313" key="4">
    <source>
        <dbReference type="Proteomes" id="UP000000657"/>
    </source>
</evidence>
<protein>
    <recommendedName>
        <fullName evidence="5">ATP-binding protein</fullName>
    </recommendedName>
</protein>
<dbReference type="HOGENOM" id="CLU_041527_3_0_11"/>
<dbReference type="InterPro" id="IPR027417">
    <property type="entry name" value="P-loop_NTPase"/>
</dbReference>
<dbReference type="OrthoDB" id="128089at2"/>
<dbReference type="Gene3D" id="3.40.50.300">
    <property type="entry name" value="P-loop containing nucleotide triphosphate hydrolases"/>
    <property type="match status" value="1"/>
</dbReference>
<dbReference type="PANTHER" id="PTHR43566:SF2">
    <property type="entry name" value="DUF4143 DOMAIN-CONTAINING PROTEIN"/>
    <property type="match status" value="1"/>
</dbReference>
<reference evidence="3 4" key="1">
    <citation type="journal article" date="2007" name="Genome Res.">
        <title>Genome characteristics of facultatively symbiotic Frankia sp. strains reflect host range and host plant biogeography.</title>
        <authorList>
            <person name="Normand P."/>
            <person name="Lapierre P."/>
            <person name="Tisa L.S."/>
            <person name="Gogarten J.P."/>
            <person name="Alloisio N."/>
            <person name="Bagnarol E."/>
            <person name="Bassi C.A."/>
            <person name="Berry A.M."/>
            <person name="Bickhart D.M."/>
            <person name="Choisne N."/>
            <person name="Couloux A."/>
            <person name="Cournoyer B."/>
            <person name="Cruveiller S."/>
            <person name="Daubin V."/>
            <person name="Demange N."/>
            <person name="Francino M.P."/>
            <person name="Goltsman E."/>
            <person name="Huang Y."/>
            <person name="Kopp O.R."/>
            <person name="Labarre L."/>
            <person name="Lapidus A."/>
            <person name="Lavire C."/>
            <person name="Marechal J."/>
            <person name="Martinez M."/>
            <person name="Mastronunzio J.E."/>
            <person name="Mullin B.C."/>
            <person name="Niemann J."/>
            <person name="Pujic P."/>
            <person name="Rawnsley T."/>
            <person name="Rouy Z."/>
            <person name="Schenowitz C."/>
            <person name="Sellstedt A."/>
            <person name="Tavares F."/>
            <person name="Tomkins J.P."/>
            <person name="Vallenet D."/>
            <person name="Valverde C."/>
            <person name="Wall L.G."/>
            <person name="Wang Y."/>
            <person name="Medigue C."/>
            <person name="Benson D.R."/>
        </authorList>
    </citation>
    <scope>NUCLEOTIDE SEQUENCE [LARGE SCALE GENOMIC DNA]</scope>
    <source>
        <strain evidence="4">DSM 45986 / CECT 9034 / ACN14a</strain>
    </source>
</reference>
<dbReference type="SUPFAM" id="SSF52540">
    <property type="entry name" value="P-loop containing nucleoside triphosphate hydrolases"/>
    <property type="match status" value="1"/>
</dbReference>
<sequence length="425" mass="46007">MSTKLHGLVPRRLAPIVAGRLAEEPVVLLQGPRSVGKSTLLRGLAADLGAELIDLDDLASRDAAARDPALFVTGAGPVCIDEYQHVPIILDAIKAELNRDGRPGRFVLTGSARHEALPRAAQALTGRLHRLPVYPLSQGEVRGVHEHLLDDLFTDPATAVTAAAARPSATTREEYIDSVTAGGFPSVLARTSLASRNRWLDDYVSLSLERDVRDLSRIRQAAALPALLERLAGQTAQILNITRAAASARLDEKTAHSYVRLLEAVFLLYRLPAWGTTLTTRSTASPKVHVLDSGVAARLLRLTPQKLAARNPTALTEFGHLLETFVVTELLKQASWADWVSGVGHWRTRDGDEVDLVVERDDGSIVAFEVKAAGRVPGDDLAPLRKLRDAAGDAFVAGVALYLGARSYTFEDRLHVMPVDTIWAP</sequence>
<gene>
    <name evidence="3" type="ordered locus">FRAAL3336</name>
</gene>
<evidence type="ECO:0008006" key="5">
    <source>
        <dbReference type="Google" id="ProtNLM"/>
    </source>
</evidence>
<dbReference type="STRING" id="326424.FRAAL3336"/>
<feature type="domain" description="DUF4143" evidence="2">
    <location>
        <begin position="209"/>
        <end position="372"/>
    </location>
</feature>
<dbReference type="InterPro" id="IPR025420">
    <property type="entry name" value="DUF4143"/>
</dbReference>